<dbReference type="AlphaFoldDB" id="A0A1Y0B3C7"/>
<name>A0A1Y0B3C7_9LAMI</name>
<proteinExistence type="predicted"/>
<keyword evidence="1" id="KW-0496">Mitochondrion</keyword>
<gene>
    <name evidence="1" type="ORF">AEK19_MT1733</name>
</gene>
<organism evidence="1">
    <name type="scientific">Utricularia reniformis</name>
    <dbReference type="NCBI Taxonomy" id="192314"/>
    <lineage>
        <taxon>Eukaryota</taxon>
        <taxon>Viridiplantae</taxon>
        <taxon>Streptophyta</taxon>
        <taxon>Embryophyta</taxon>
        <taxon>Tracheophyta</taxon>
        <taxon>Spermatophyta</taxon>
        <taxon>Magnoliopsida</taxon>
        <taxon>eudicotyledons</taxon>
        <taxon>Gunneridae</taxon>
        <taxon>Pentapetalae</taxon>
        <taxon>asterids</taxon>
        <taxon>lamiids</taxon>
        <taxon>Lamiales</taxon>
        <taxon>Lentibulariaceae</taxon>
        <taxon>Utricularia</taxon>
    </lineage>
</organism>
<reference evidence="1" key="1">
    <citation type="submission" date="2017-03" db="EMBL/GenBank/DDBJ databases">
        <title>The mitochondrial genome of the carnivorous plant Utricularia reniformis (Lentibulariaceae): structure, comparative analysis and evolutionary landmarks.</title>
        <authorList>
            <person name="Silva S.R."/>
            <person name="Alvarenga D.O."/>
            <person name="Michael T.P."/>
            <person name="Miranda V.F.O."/>
            <person name="Varani A.M."/>
        </authorList>
    </citation>
    <scope>NUCLEOTIDE SEQUENCE</scope>
</reference>
<evidence type="ECO:0000313" key="1">
    <source>
        <dbReference type="EMBL" id="ART31911.1"/>
    </source>
</evidence>
<accession>A0A1Y0B3C7</accession>
<protein>
    <submittedName>
        <fullName evidence="1">Uncharacterized protein</fullName>
    </submittedName>
</protein>
<geneLocation type="mitochondrion" evidence="1"/>
<sequence>MMIGSSFMNTILPSGHSTEYCKRRPLPPSYLYGNCWSL</sequence>
<dbReference type="EMBL" id="KY774314">
    <property type="protein sequence ID" value="ART31911.1"/>
    <property type="molecule type" value="Genomic_DNA"/>
</dbReference>